<evidence type="ECO:0000256" key="1">
    <source>
        <dbReference type="ARBA" id="ARBA00001954"/>
    </source>
</evidence>
<dbReference type="InterPro" id="IPR050411">
    <property type="entry name" value="AlphaKG_dependent_hydroxylases"/>
</dbReference>
<keyword evidence="7" id="KW-0732">Signal</keyword>
<name>A0AAN8JY45_PATCE</name>
<dbReference type="AlphaFoldDB" id="A0AAN8JY45"/>
<dbReference type="Proteomes" id="UP001347796">
    <property type="component" value="Unassembled WGS sequence"/>
</dbReference>
<evidence type="ECO:0000256" key="2">
    <source>
        <dbReference type="ARBA" id="ARBA00008654"/>
    </source>
</evidence>
<comment type="similarity">
    <text evidence="2">Belongs to the gamma-BBH/TMLD family.</text>
</comment>
<keyword evidence="10" id="KW-1185">Reference proteome</keyword>
<dbReference type="Pfam" id="PF02668">
    <property type="entry name" value="TauD"/>
    <property type="match status" value="1"/>
</dbReference>
<protein>
    <recommendedName>
        <fullName evidence="8">TauD/TfdA-like domain-containing protein</fullName>
    </recommendedName>
</protein>
<dbReference type="SUPFAM" id="SSF51197">
    <property type="entry name" value="Clavaminate synthase-like"/>
    <property type="match status" value="1"/>
</dbReference>
<evidence type="ECO:0000256" key="3">
    <source>
        <dbReference type="ARBA" id="ARBA00022723"/>
    </source>
</evidence>
<reference evidence="9 10" key="1">
    <citation type="submission" date="2024-01" db="EMBL/GenBank/DDBJ databases">
        <title>The genome of the rayed Mediterranean limpet Patella caerulea (Linnaeus, 1758).</title>
        <authorList>
            <person name="Anh-Thu Weber A."/>
            <person name="Halstead-Nussloch G."/>
        </authorList>
    </citation>
    <scope>NUCLEOTIDE SEQUENCE [LARGE SCALE GENOMIC DNA]</scope>
    <source>
        <strain evidence="9">AATW-2023a</strain>
        <tissue evidence="9">Whole specimen</tissue>
    </source>
</reference>
<feature type="domain" description="TauD/TfdA-like" evidence="8">
    <location>
        <begin position="13"/>
        <end position="198"/>
    </location>
</feature>
<dbReference type="PANTHER" id="PTHR10696:SF25">
    <property type="entry name" value="OXIDOREDUCTASE AIM17-RELATED"/>
    <property type="match status" value="1"/>
</dbReference>
<feature type="signal peptide" evidence="7">
    <location>
        <begin position="1"/>
        <end position="16"/>
    </location>
</feature>
<dbReference type="Gene3D" id="3.60.130.10">
    <property type="entry name" value="Clavaminate synthase-like"/>
    <property type="match status" value="1"/>
</dbReference>
<evidence type="ECO:0000256" key="7">
    <source>
        <dbReference type="SAM" id="SignalP"/>
    </source>
</evidence>
<comment type="cofactor">
    <cofactor evidence="1">
        <name>Fe(2+)</name>
        <dbReference type="ChEBI" id="CHEBI:29033"/>
    </cofactor>
</comment>
<comment type="caution">
    <text evidence="9">The sequence shown here is derived from an EMBL/GenBank/DDBJ whole genome shotgun (WGS) entry which is preliminary data.</text>
</comment>
<evidence type="ECO:0000259" key="8">
    <source>
        <dbReference type="Pfam" id="PF02668"/>
    </source>
</evidence>
<dbReference type="InterPro" id="IPR003819">
    <property type="entry name" value="TauD/TfdA-like"/>
</dbReference>
<keyword evidence="3" id="KW-0479">Metal-binding</keyword>
<dbReference type="InterPro" id="IPR042098">
    <property type="entry name" value="TauD-like_sf"/>
</dbReference>
<accession>A0AAN8JY45</accession>
<keyword evidence="6" id="KW-0408">Iron</keyword>
<dbReference type="GO" id="GO:0005739">
    <property type="term" value="C:mitochondrion"/>
    <property type="evidence" value="ECO:0007669"/>
    <property type="project" value="TreeGrafter"/>
</dbReference>
<proteinExistence type="inferred from homology"/>
<feature type="chain" id="PRO_5043043885" description="TauD/TfdA-like domain-containing protein" evidence="7">
    <location>
        <begin position="17"/>
        <end position="230"/>
    </location>
</feature>
<evidence type="ECO:0000256" key="4">
    <source>
        <dbReference type="ARBA" id="ARBA00022964"/>
    </source>
</evidence>
<keyword evidence="5" id="KW-0560">Oxidoreductase</keyword>
<gene>
    <name evidence="9" type="ORF">SNE40_010513</name>
</gene>
<evidence type="ECO:0000313" key="9">
    <source>
        <dbReference type="EMBL" id="KAK6182943.1"/>
    </source>
</evidence>
<organism evidence="9 10">
    <name type="scientific">Patella caerulea</name>
    <name type="common">Rayed Mediterranean limpet</name>
    <dbReference type="NCBI Taxonomy" id="87958"/>
    <lineage>
        <taxon>Eukaryota</taxon>
        <taxon>Metazoa</taxon>
        <taxon>Spiralia</taxon>
        <taxon>Lophotrochozoa</taxon>
        <taxon>Mollusca</taxon>
        <taxon>Gastropoda</taxon>
        <taxon>Patellogastropoda</taxon>
        <taxon>Patelloidea</taxon>
        <taxon>Patellidae</taxon>
        <taxon>Patella</taxon>
    </lineage>
</organism>
<sequence length="230" mass="26486">MDLCFIVILLTFDVKSAPNPVNIAYTSVALSLHTDLVYMESPPGLQLLHCLRFDDCVEGGESTYLDLFHVVEEFRKSHPRYFQILSTIPATFHKCHYDRENPYHLVYQKPHIILNHRKQVVGLNWAPPFEGPLLVEEDDVLMYYEAYEELAKAIKNSDKILTYGMKVGDLMIFNNHRVLHGRNEFKLNDGIRHLQGCYIGIDDFKCKVQVLSNQVGDGQPPKHVGNQSWL</sequence>
<keyword evidence="4" id="KW-0223">Dioxygenase</keyword>
<dbReference type="PANTHER" id="PTHR10696">
    <property type="entry name" value="GAMMA-BUTYROBETAINE HYDROXYLASE-RELATED"/>
    <property type="match status" value="1"/>
</dbReference>
<dbReference type="GO" id="GO:0051213">
    <property type="term" value="F:dioxygenase activity"/>
    <property type="evidence" value="ECO:0007669"/>
    <property type="project" value="UniProtKB-KW"/>
</dbReference>
<evidence type="ECO:0000313" key="10">
    <source>
        <dbReference type="Proteomes" id="UP001347796"/>
    </source>
</evidence>
<evidence type="ECO:0000256" key="6">
    <source>
        <dbReference type="ARBA" id="ARBA00023004"/>
    </source>
</evidence>
<dbReference type="EMBL" id="JAZGQO010000007">
    <property type="protein sequence ID" value="KAK6182943.1"/>
    <property type="molecule type" value="Genomic_DNA"/>
</dbReference>
<dbReference type="GO" id="GO:0046872">
    <property type="term" value="F:metal ion binding"/>
    <property type="evidence" value="ECO:0007669"/>
    <property type="project" value="UniProtKB-KW"/>
</dbReference>
<evidence type="ECO:0000256" key="5">
    <source>
        <dbReference type="ARBA" id="ARBA00023002"/>
    </source>
</evidence>
<dbReference type="GO" id="GO:0045329">
    <property type="term" value="P:carnitine biosynthetic process"/>
    <property type="evidence" value="ECO:0007669"/>
    <property type="project" value="TreeGrafter"/>
</dbReference>